<organism evidence="2 3">
    <name type="scientific">Methylocapsa palsarum</name>
    <dbReference type="NCBI Taxonomy" id="1612308"/>
    <lineage>
        <taxon>Bacteria</taxon>
        <taxon>Pseudomonadati</taxon>
        <taxon>Pseudomonadota</taxon>
        <taxon>Alphaproteobacteria</taxon>
        <taxon>Hyphomicrobiales</taxon>
        <taxon>Beijerinckiaceae</taxon>
        <taxon>Methylocapsa</taxon>
    </lineage>
</organism>
<feature type="transmembrane region" description="Helical" evidence="1">
    <location>
        <begin position="121"/>
        <end position="139"/>
    </location>
</feature>
<reference evidence="2 3" key="1">
    <citation type="submission" date="2016-10" db="EMBL/GenBank/DDBJ databases">
        <authorList>
            <person name="de Groot N.N."/>
        </authorList>
    </citation>
    <scope>NUCLEOTIDE SEQUENCE [LARGE SCALE GENOMIC DNA]</scope>
    <source>
        <strain evidence="2 3">NE2</strain>
    </source>
</reference>
<keyword evidence="1" id="KW-1133">Transmembrane helix</keyword>
<protein>
    <submittedName>
        <fullName evidence="2">Uncharacterized protein</fullName>
    </submittedName>
</protein>
<dbReference type="EMBL" id="FOSN01000037">
    <property type="protein sequence ID" value="SFK87644.1"/>
    <property type="molecule type" value="Genomic_DNA"/>
</dbReference>
<keyword evidence="3" id="KW-1185">Reference proteome</keyword>
<name>A0A1I4D1T6_9HYPH</name>
<evidence type="ECO:0000256" key="1">
    <source>
        <dbReference type="SAM" id="Phobius"/>
    </source>
</evidence>
<dbReference type="STRING" id="1612308.SAMN05444581_1376"/>
<proteinExistence type="predicted"/>
<evidence type="ECO:0000313" key="3">
    <source>
        <dbReference type="Proteomes" id="UP000198755"/>
    </source>
</evidence>
<evidence type="ECO:0000313" key="2">
    <source>
        <dbReference type="EMBL" id="SFK87644.1"/>
    </source>
</evidence>
<dbReference type="AlphaFoldDB" id="A0A1I4D1T6"/>
<gene>
    <name evidence="2" type="ORF">SAMN05444581_1376</name>
</gene>
<feature type="transmembrane region" description="Helical" evidence="1">
    <location>
        <begin position="71"/>
        <end position="90"/>
    </location>
</feature>
<dbReference type="Proteomes" id="UP000198755">
    <property type="component" value="Unassembled WGS sequence"/>
</dbReference>
<accession>A0A1I4D1T6</accession>
<keyword evidence="1" id="KW-0812">Transmembrane</keyword>
<sequence>MGAVGFMGSLAALLVLENLAPPPSSLVGYALTRGAMAAIATWVFLPSFVLTLIPGLLAIAATPAFHNSGWAWIKAATGILIFAGGLHALAPIQDEARLSAEAVAGRLDPATLAGASEGEAATMWVLLAVSTANIVLGVWRPRIIR</sequence>
<keyword evidence="1" id="KW-0472">Membrane</keyword>
<feature type="transmembrane region" description="Helical" evidence="1">
    <location>
        <begin position="35"/>
        <end position="59"/>
    </location>
</feature>